<dbReference type="SMART" id="SM00448">
    <property type="entry name" value="REC"/>
    <property type="match status" value="1"/>
</dbReference>
<feature type="modified residue" description="4-aspartylphosphate" evidence="6">
    <location>
        <position position="52"/>
    </location>
</feature>
<dbReference type="PROSITE" id="PS50110">
    <property type="entry name" value="RESPONSE_REGULATORY"/>
    <property type="match status" value="1"/>
</dbReference>
<name>A0ABS7C8J9_9BACL</name>
<organism evidence="10 11">
    <name type="scientific">Paenibacillus sepulcri</name>
    <dbReference type="NCBI Taxonomy" id="359917"/>
    <lineage>
        <taxon>Bacteria</taxon>
        <taxon>Bacillati</taxon>
        <taxon>Bacillota</taxon>
        <taxon>Bacilli</taxon>
        <taxon>Bacillales</taxon>
        <taxon>Paenibacillaceae</taxon>
        <taxon>Paenibacillus</taxon>
    </lineage>
</organism>
<keyword evidence="11" id="KW-1185">Reference proteome</keyword>
<reference evidence="10 11" key="1">
    <citation type="submission" date="2021-07" db="EMBL/GenBank/DDBJ databases">
        <title>Paenibacillus radiodurans sp. nov., isolated from the southeastern edge of Tengger Desert.</title>
        <authorList>
            <person name="Zhang G."/>
        </authorList>
    </citation>
    <scope>NUCLEOTIDE SEQUENCE [LARGE SCALE GENOMIC DNA]</scope>
    <source>
        <strain evidence="10 11">CCM 7311</strain>
    </source>
</reference>
<dbReference type="InterPro" id="IPR036388">
    <property type="entry name" value="WH-like_DNA-bd_sf"/>
</dbReference>
<gene>
    <name evidence="10" type="ORF">K0U00_24755</name>
</gene>
<dbReference type="CDD" id="cd00383">
    <property type="entry name" value="trans_reg_C"/>
    <property type="match status" value="1"/>
</dbReference>
<dbReference type="Proteomes" id="UP001519887">
    <property type="component" value="Unassembled WGS sequence"/>
</dbReference>
<evidence type="ECO:0000313" key="10">
    <source>
        <dbReference type="EMBL" id="MBW7457255.1"/>
    </source>
</evidence>
<evidence type="ECO:0000256" key="2">
    <source>
        <dbReference type="ARBA" id="ARBA00023012"/>
    </source>
</evidence>
<dbReference type="PROSITE" id="PS51755">
    <property type="entry name" value="OMPR_PHOB"/>
    <property type="match status" value="1"/>
</dbReference>
<evidence type="ECO:0000256" key="4">
    <source>
        <dbReference type="ARBA" id="ARBA00023125"/>
    </source>
</evidence>
<dbReference type="RefSeq" id="WP_210043218.1">
    <property type="nucleotide sequence ID" value="NZ_JBHLVU010000023.1"/>
</dbReference>
<evidence type="ECO:0000259" key="8">
    <source>
        <dbReference type="PROSITE" id="PS50110"/>
    </source>
</evidence>
<dbReference type="Pfam" id="PF00072">
    <property type="entry name" value="Response_reg"/>
    <property type="match status" value="1"/>
</dbReference>
<keyword evidence="5" id="KW-0804">Transcription</keyword>
<keyword evidence="3" id="KW-0805">Transcription regulation</keyword>
<evidence type="ECO:0000256" key="6">
    <source>
        <dbReference type="PROSITE-ProRule" id="PRU00169"/>
    </source>
</evidence>
<dbReference type="InterPro" id="IPR016032">
    <property type="entry name" value="Sig_transdc_resp-reg_C-effctor"/>
</dbReference>
<protein>
    <submittedName>
        <fullName evidence="10">Response regulator transcription factor</fullName>
    </submittedName>
</protein>
<dbReference type="SUPFAM" id="SSF46894">
    <property type="entry name" value="C-terminal effector domain of the bipartite response regulators"/>
    <property type="match status" value="1"/>
</dbReference>
<dbReference type="InterPro" id="IPR001789">
    <property type="entry name" value="Sig_transdc_resp-reg_receiver"/>
</dbReference>
<accession>A0ABS7C8J9</accession>
<evidence type="ECO:0000256" key="5">
    <source>
        <dbReference type="ARBA" id="ARBA00023163"/>
    </source>
</evidence>
<proteinExistence type="predicted"/>
<feature type="domain" description="Response regulatory" evidence="8">
    <location>
        <begin position="3"/>
        <end position="116"/>
    </location>
</feature>
<dbReference type="SMART" id="SM00862">
    <property type="entry name" value="Trans_reg_C"/>
    <property type="match status" value="1"/>
</dbReference>
<keyword evidence="2" id="KW-0902">Two-component regulatory system</keyword>
<evidence type="ECO:0000256" key="1">
    <source>
        <dbReference type="ARBA" id="ARBA00022553"/>
    </source>
</evidence>
<dbReference type="SUPFAM" id="SSF52172">
    <property type="entry name" value="CheY-like"/>
    <property type="match status" value="1"/>
</dbReference>
<keyword evidence="4 7" id="KW-0238">DNA-binding</keyword>
<feature type="DNA-binding region" description="OmpR/PhoB-type" evidence="7">
    <location>
        <begin position="134"/>
        <end position="235"/>
    </location>
</feature>
<evidence type="ECO:0000256" key="7">
    <source>
        <dbReference type="PROSITE-ProRule" id="PRU01091"/>
    </source>
</evidence>
<feature type="domain" description="OmpR/PhoB-type" evidence="9">
    <location>
        <begin position="134"/>
        <end position="235"/>
    </location>
</feature>
<dbReference type="InterPro" id="IPR039420">
    <property type="entry name" value="WalR-like"/>
</dbReference>
<dbReference type="Gene3D" id="3.40.50.2300">
    <property type="match status" value="1"/>
</dbReference>
<dbReference type="PANTHER" id="PTHR48111:SF40">
    <property type="entry name" value="PHOSPHATE REGULON TRANSCRIPTIONAL REGULATORY PROTEIN PHOB"/>
    <property type="match status" value="1"/>
</dbReference>
<dbReference type="InterPro" id="IPR001867">
    <property type="entry name" value="OmpR/PhoB-type_DNA-bd"/>
</dbReference>
<dbReference type="Gene3D" id="1.10.10.10">
    <property type="entry name" value="Winged helix-like DNA-binding domain superfamily/Winged helix DNA-binding domain"/>
    <property type="match status" value="1"/>
</dbReference>
<sequence>MNKVLVIEDDVMMSDMLAMYLSEEGYSVKQSATGDCGLKLLELYPPDVVLLDLMLPDWDGMKLCSTIRQASGVPIMIVSMKSEVSERVQALRAGADDYLCKPFSMHELTARVEALIRRTRMVQAVPARAASPEVPEARLPEEQILLDADRRLLLVRGVMVETTFSEFELMKLFLSHPGKVFSREDLINAIRGFDSFVTDRAIDVHIVNLRRKVEQNAKEPKYIRTVWGVGYKYMTESDG</sequence>
<comment type="caution">
    <text evidence="10">The sequence shown here is derived from an EMBL/GenBank/DDBJ whole genome shotgun (WGS) entry which is preliminary data.</text>
</comment>
<dbReference type="Gene3D" id="6.10.250.690">
    <property type="match status" value="1"/>
</dbReference>
<dbReference type="Pfam" id="PF00486">
    <property type="entry name" value="Trans_reg_C"/>
    <property type="match status" value="1"/>
</dbReference>
<evidence type="ECO:0000313" key="11">
    <source>
        <dbReference type="Proteomes" id="UP001519887"/>
    </source>
</evidence>
<evidence type="ECO:0000259" key="9">
    <source>
        <dbReference type="PROSITE" id="PS51755"/>
    </source>
</evidence>
<dbReference type="InterPro" id="IPR011006">
    <property type="entry name" value="CheY-like_superfamily"/>
</dbReference>
<evidence type="ECO:0000256" key="3">
    <source>
        <dbReference type="ARBA" id="ARBA00023015"/>
    </source>
</evidence>
<dbReference type="PANTHER" id="PTHR48111">
    <property type="entry name" value="REGULATOR OF RPOS"/>
    <property type="match status" value="1"/>
</dbReference>
<dbReference type="EMBL" id="JAHZIK010000795">
    <property type="protein sequence ID" value="MBW7457255.1"/>
    <property type="molecule type" value="Genomic_DNA"/>
</dbReference>
<keyword evidence="1 6" id="KW-0597">Phosphoprotein</keyword>